<dbReference type="GO" id="GO:0003677">
    <property type="term" value="F:DNA binding"/>
    <property type="evidence" value="ECO:0007669"/>
    <property type="project" value="UniProtKB-KW"/>
</dbReference>
<dbReference type="AlphaFoldDB" id="A0A9D1KPW8"/>
<reference evidence="5" key="1">
    <citation type="submission" date="2020-10" db="EMBL/GenBank/DDBJ databases">
        <authorList>
            <person name="Gilroy R."/>
        </authorList>
    </citation>
    <scope>NUCLEOTIDE SEQUENCE</scope>
    <source>
        <strain evidence="5">CHK181-108</strain>
    </source>
</reference>
<accession>A0A9D1KPW8</accession>
<dbReference type="PANTHER" id="PTHR38445:SF7">
    <property type="entry name" value="GNTR-FAMILY TRANSCRIPTIONAL REGULATOR"/>
    <property type="match status" value="1"/>
</dbReference>
<dbReference type="InterPro" id="IPR000524">
    <property type="entry name" value="Tscrpt_reg_HTH_GntR"/>
</dbReference>
<dbReference type="SUPFAM" id="SSF46785">
    <property type="entry name" value="Winged helix' DNA-binding domain"/>
    <property type="match status" value="1"/>
</dbReference>
<keyword evidence="3" id="KW-0804">Transcription</keyword>
<evidence type="ECO:0000256" key="2">
    <source>
        <dbReference type="ARBA" id="ARBA00023125"/>
    </source>
</evidence>
<dbReference type="PROSITE" id="PS50949">
    <property type="entry name" value="HTH_GNTR"/>
    <property type="match status" value="1"/>
</dbReference>
<dbReference type="Pfam" id="PF00392">
    <property type="entry name" value="GntR"/>
    <property type="match status" value="1"/>
</dbReference>
<evidence type="ECO:0000313" key="5">
    <source>
        <dbReference type="EMBL" id="HIT85095.1"/>
    </source>
</evidence>
<proteinExistence type="predicted"/>
<dbReference type="Gene3D" id="1.10.10.10">
    <property type="entry name" value="Winged helix-like DNA-binding domain superfamily/Winged helix DNA-binding domain"/>
    <property type="match status" value="1"/>
</dbReference>
<dbReference type="CDD" id="cd07377">
    <property type="entry name" value="WHTH_GntR"/>
    <property type="match status" value="1"/>
</dbReference>
<sequence>MDIIISNSSDTPIYLQIAEAIRYSIISGGLKEGDVLPSIRSLAKELSVSVITTKKAYEVLEGQGYIKTHQGRGSVVSARSASLAREHRLSELEQHLLEAADIARELNISAEEFAETARRLYDIE</sequence>
<dbReference type="InterPro" id="IPR036388">
    <property type="entry name" value="WH-like_DNA-bd_sf"/>
</dbReference>
<protein>
    <submittedName>
        <fullName evidence="5">GntR family transcriptional regulator</fullName>
    </submittedName>
</protein>
<evidence type="ECO:0000259" key="4">
    <source>
        <dbReference type="PROSITE" id="PS50949"/>
    </source>
</evidence>
<evidence type="ECO:0000256" key="3">
    <source>
        <dbReference type="ARBA" id="ARBA00023163"/>
    </source>
</evidence>
<reference evidence="5" key="2">
    <citation type="journal article" date="2021" name="PeerJ">
        <title>Extensive microbial diversity within the chicken gut microbiome revealed by metagenomics and culture.</title>
        <authorList>
            <person name="Gilroy R."/>
            <person name="Ravi A."/>
            <person name="Getino M."/>
            <person name="Pursley I."/>
            <person name="Horton D.L."/>
            <person name="Alikhan N.F."/>
            <person name="Baker D."/>
            <person name="Gharbi K."/>
            <person name="Hall N."/>
            <person name="Watson M."/>
            <person name="Adriaenssens E.M."/>
            <person name="Foster-Nyarko E."/>
            <person name="Jarju S."/>
            <person name="Secka A."/>
            <person name="Antonio M."/>
            <person name="Oren A."/>
            <person name="Chaudhuri R.R."/>
            <person name="La Ragione R."/>
            <person name="Hildebrand F."/>
            <person name="Pallen M.J."/>
        </authorList>
    </citation>
    <scope>NUCLEOTIDE SEQUENCE</scope>
    <source>
        <strain evidence="5">CHK181-108</strain>
    </source>
</reference>
<comment type="caution">
    <text evidence="5">The sequence shown here is derived from an EMBL/GenBank/DDBJ whole genome shotgun (WGS) entry which is preliminary data.</text>
</comment>
<evidence type="ECO:0000313" key="6">
    <source>
        <dbReference type="Proteomes" id="UP000824165"/>
    </source>
</evidence>
<feature type="domain" description="HTH gntR-type" evidence="4">
    <location>
        <begin position="11"/>
        <end position="79"/>
    </location>
</feature>
<dbReference type="GO" id="GO:0003700">
    <property type="term" value="F:DNA-binding transcription factor activity"/>
    <property type="evidence" value="ECO:0007669"/>
    <property type="project" value="InterPro"/>
</dbReference>
<evidence type="ECO:0000256" key="1">
    <source>
        <dbReference type="ARBA" id="ARBA00023015"/>
    </source>
</evidence>
<dbReference type="SMART" id="SM00345">
    <property type="entry name" value="HTH_GNTR"/>
    <property type="match status" value="1"/>
</dbReference>
<dbReference type="Proteomes" id="UP000824165">
    <property type="component" value="Unassembled WGS sequence"/>
</dbReference>
<organism evidence="5 6">
    <name type="scientific">Candidatus Ornithomonoglobus intestinigallinarum</name>
    <dbReference type="NCBI Taxonomy" id="2840894"/>
    <lineage>
        <taxon>Bacteria</taxon>
        <taxon>Bacillati</taxon>
        <taxon>Bacillota</taxon>
        <taxon>Clostridia</taxon>
        <taxon>Candidatus Ornithomonoglobus</taxon>
    </lineage>
</organism>
<dbReference type="PANTHER" id="PTHR38445">
    <property type="entry name" value="HTH-TYPE TRANSCRIPTIONAL REPRESSOR YTRA"/>
    <property type="match status" value="1"/>
</dbReference>
<dbReference type="InterPro" id="IPR036390">
    <property type="entry name" value="WH_DNA-bd_sf"/>
</dbReference>
<name>A0A9D1KPW8_9FIRM</name>
<keyword evidence="1" id="KW-0805">Transcription regulation</keyword>
<gene>
    <name evidence="5" type="ORF">IAA60_04200</name>
</gene>
<keyword evidence="2" id="KW-0238">DNA-binding</keyword>
<dbReference type="EMBL" id="DVLU01000039">
    <property type="protein sequence ID" value="HIT85095.1"/>
    <property type="molecule type" value="Genomic_DNA"/>
</dbReference>